<dbReference type="AlphaFoldDB" id="A0A377PQY9"/>
<protein>
    <submittedName>
        <fullName evidence="1">Adenine-specific DNA methylase</fullName>
    </submittedName>
</protein>
<organism evidence="1 2">
    <name type="scientific">Helicobacter muridarum</name>
    <dbReference type="NCBI Taxonomy" id="216"/>
    <lineage>
        <taxon>Bacteria</taxon>
        <taxon>Pseudomonadati</taxon>
        <taxon>Campylobacterota</taxon>
        <taxon>Epsilonproteobacteria</taxon>
        <taxon>Campylobacterales</taxon>
        <taxon>Helicobacteraceae</taxon>
        <taxon>Helicobacter</taxon>
    </lineage>
</organism>
<dbReference type="Proteomes" id="UP000255139">
    <property type="component" value="Unassembled WGS sequence"/>
</dbReference>
<keyword evidence="2" id="KW-1185">Reference proteome</keyword>
<evidence type="ECO:0000313" key="2">
    <source>
        <dbReference type="Proteomes" id="UP000255139"/>
    </source>
</evidence>
<dbReference type="EMBL" id="UGJE01000001">
    <property type="protein sequence ID" value="STQ85236.1"/>
    <property type="molecule type" value="Genomic_DNA"/>
</dbReference>
<proteinExistence type="predicted"/>
<dbReference type="GO" id="GO:0008168">
    <property type="term" value="F:methyltransferase activity"/>
    <property type="evidence" value="ECO:0007669"/>
    <property type="project" value="UniProtKB-KW"/>
</dbReference>
<dbReference type="GO" id="GO:0032259">
    <property type="term" value="P:methylation"/>
    <property type="evidence" value="ECO:0007669"/>
    <property type="project" value="UniProtKB-KW"/>
</dbReference>
<accession>A0A377PQY9</accession>
<evidence type="ECO:0000313" key="1">
    <source>
        <dbReference type="EMBL" id="STQ85236.1"/>
    </source>
</evidence>
<keyword evidence="1" id="KW-0808">Transferase</keyword>
<name>A0A377PQY9_9HELI</name>
<gene>
    <name evidence="1" type="ORF">NCTC12714_00011</name>
</gene>
<sequence>MLKVMNMRIKKNTKLKVCGLTLMQSLESQSVDLCFFDPQYRGVLDKMKYGNEGERQKGRAALHQNER</sequence>
<reference evidence="1 2" key="1">
    <citation type="submission" date="2018-06" db="EMBL/GenBank/DDBJ databases">
        <authorList>
            <consortium name="Pathogen Informatics"/>
            <person name="Doyle S."/>
        </authorList>
    </citation>
    <scope>NUCLEOTIDE SEQUENCE [LARGE SCALE GENOMIC DNA]</scope>
    <source>
        <strain evidence="1 2">NCTC12714</strain>
    </source>
</reference>
<keyword evidence="1" id="KW-0489">Methyltransferase</keyword>